<proteinExistence type="predicted"/>
<comment type="caution">
    <text evidence="2">The sequence shown here is derived from an EMBL/GenBank/DDBJ whole genome shotgun (WGS) entry which is preliminary data.</text>
</comment>
<reference evidence="2 3" key="1">
    <citation type="journal article" date="2019" name="Front. Microbiol.">
        <title>Genomic Features for Desiccation Tolerance and Sugar Biosynthesis in the Extremophile Gloeocapsopsis sp. UTEX B3054.</title>
        <authorList>
            <person name="Urrejola C."/>
            <person name="Alcorta J."/>
            <person name="Salas L."/>
            <person name="Vasquez M."/>
            <person name="Polz M.F."/>
            <person name="Vicuna R."/>
            <person name="Diez B."/>
        </authorList>
    </citation>
    <scope>NUCLEOTIDE SEQUENCE [LARGE SCALE GENOMIC DNA]</scope>
    <source>
        <strain evidence="2 3">1H9</strain>
    </source>
</reference>
<dbReference type="CDD" id="cd00085">
    <property type="entry name" value="HNHc"/>
    <property type="match status" value="1"/>
</dbReference>
<evidence type="ECO:0000313" key="2">
    <source>
        <dbReference type="EMBL" id="MUL35988.1"/>
    </source>
</evidence>
<evidence type="ECO:0000259" key="1">
    <source>
        <dbReference type="SMART" id="SM00507"/>
    </source>
</evidence>
<keyword evidence="3" id="KW-1185">Reference proteome</keyword>
<dbReference type="EMBL" id="NAPY01000007">
    <property type="protein sequence ID" value="MUL35988.1"/>
    <property type="molecule type" value="Genomic_DNA"/>
</dbReference>
<feature type="domain" description="HNH nuclease" evidence="1">
    <location>
        <begin position="2"/>
        <end position="50"/>
    </location>
</feature>
<accession>A0A6N8FS85</accession>
<dbReference type="Proteomes" id="UP000441797">
    <property type="component" value="Unassembled WGS sequence"/>
</dbReference>
<sequence>MSGLLIVRVDPTKLGSVDEDLMEIDHKLPPSKGGKDNYDNLQLLHRHCHDAKSLLSATFRS</sequence>
<name>A0A6N8FS85_9CHRO</name>
<dbReference type="GO" id="GO:0004519">
    <property type="term" value="F:endonuclease activity"/>
    <property type="evidence" value="ECO:0007669"/>
    <property type="project" value="InterPro"/>
</dbReference>
<dbReference type="InterPro" id="IPR002711">
    <property type="entry name" value="HNH"/>
</dbReference>
<dbReference type="GO" id="GO:0008270">
    <property type="term" value="F:zinc ion binding"/>
    <property type="evidence" value="ECO:0007669"/>
    <property type="project" value="InterPro"/>
</dbReference>
<dbReference type="SMART" id="SM00507">
    <property type="entry name" value="HNHc"/>
    <property type="match status" value="1"/>
</dbReference>
<dbReference type="InterPro" id="IPR003615">
    <property type="entry name" value="HNH_nuc"/>
</dbReference>
<evidence type="ECO:0000313" key="3">
    <source>
        <dbReference type="Proteomes" id="UP000441797"/>
    </source>
</evidence>
<protein>
    <recommendedName>
        <fullName evidence="1">HNH nuclease domain-containing protein</fullName>
    </recommendedName>
</protein>
<dbReference type="GO" id="GO:0003676">
    <property type="term" value="F:nucleic acid binding"/>
    <property type="evidence" value="ECO:0007669"/>
    <property type="project" value="InterPro"/>
</dbReference>
<dbReference type="Gene3D" id="1.10.30.50">
    <property type="match status" value="1"/>
</dbReference>
<dbReference type="AlphaFoldDB" id="A0A6N8FS85"/>
<gene>
    <name evidence="2" type="ORF">BWI75_06390</name>
</gene>
<organism evidence="2 3">
    <name type="scientific">Gloeocapsopsis dulcis AAB1 = 1H9</name>
    <dbReference type="NCBI Taxonomy" id="1433147"/>
    <lineage>
        <taxon>Bacteria</taxon>
        <taxon>Bacillati</taxon>
        <taxon>Cyanobacteriota</taxon>
        <taxon>Cyanophyceae</taxon>
        <taxon>Oscillatoriophycideae</taxon>
        <taxon>Chroococcales</taxon>
        <taxon>Chroococcaceae</taxon>
        <taxon>Gloeocapsopsis</taxon>
        <taxon>Gloeocapsopsis dulcis</taxon>
    </lineage>
</organism>
<dbReference type="Pfam" id="PF01844">
    <property type="entry name" value="HNH"/>
    <property type="match status" value="1"/>
</dbReference>